<dbReference type="GO" id="GO:0000287">
    <property type="term" value="F:magnesium ion binding"/>
    <property type="evidence" value="ECO:0007669"/>
    <property type="project" value="UniProtKB-UniRule"/>
</dbReference>
<dbReference type="Gene3D" id="3.20.20.70">
    <property type="entry name" value="Aldolase class I"/>
    <property type="match status" value="1"/>
</dbReference>
<evidence type="ECO:0000256" key="9">
    <source>
        <dbReference type="HAMAP-Rule" id="MF_00097"/>
    </source>
</evidence>
<evidence type="ECO:0000256" key="4">
    <source>
        <dbReference type="ARBA" id="ARBA00022842"/>
    </source>
</evidence>
<dbReference type="OrthoDB" id="9815348at2"/>
<feature type="binding site" evidence="9">
    <location>
        <position position="140"/>
    </location>
    <ligand>
        <name>4-amino-2-methyl-5-(diphosphooxymethyl)pyrimidine</name>
        <dbReference type="ChEBI" id="CHEBI:57841"/>
    </ligand>
</feature>
<keyword evidence="2 9" id="KW-0808">Transferase</keyword>
<dbReference type="GO" id="GO:0009228">
    <property type="term" value="P:thiamine biosynthetic process"/>
    <property type="evidence" value="ECO:0007669"/>
    <property type="project" value="UniProtKB-KW"/>
</dbReference>
<sequence length="207" mass="21807">MRVKLPSLIVITDSSRYSDELLFAALEQALAHGVDAVLLREKALTSAKLLALASRLRELTTAFGVALYIHTQADIANAVDADGVHVGSGDVTNIPAIRRWLNNPEKTVSVSCHTAQELQLAEQHGADFVFLSPVFPTQSHPGSPHLGVKGFNTMASTTKLPVVALGGIDSSNCGELKGRRVAVIGAILGAEDPGKAAKALHKAIFQG</sequence>
<dbReference type="EMBL" id="CP018799">
    <property type="protein sequence ID" value="ATX78658.1"/>
    <property type="molecule type" value="Genomic_DNA"/>
</dbReference>
<dbReference type="Pfam" id="PF02581">
    <property type="entry name" value="TMP-TENI"/>
    <property type="match status" value="1"/>
</dbReference>
<dbReference type="CDD" id="cd00564">
    <property type="entry name" value="TMP_TenI"/>
    <property type="match status" value="1"/>
</dbReference>
<dbReference type="GO" id="GO:0005737">
    <property type="term" value="C:cytoplasm"/>
    <property type="evidence" value="ECO:0007669"/>
    <property type="project" value="TreeGrafter"/>
</dbReference>
<dbReference type="InterPro" id="IPR034291">
    <property type="entry name" value="TMP_synthase"/>
</dbReference>
<dbReference type="GO" id="GO:0009229">
    <property type="term" value="P:thiamine diphosphate biosynthetic process"/>
    <property type="evidence" value="ECO:0007669"/>
    <property type="project" value="UniProtKB-UniRule"/>
</dbReference>
<name>A0A2K8KV42_MARES</name>
<keyword evidence="4 9" id="KW-0460">Magnesium</keyword>
<dbReference type="EC" id="2.5.1.3" evidence="9"/>
<dbReference type="PANTHER" id="PTHR20857">
    <property type="entry name" value="THIAMINE-PHOSPHATE PYROPHOSPHORYLASE"/>
    <property type="match status" value="1"/>
</dbReference>
<comment type="caution">
    <text evidence="9">Lacks conserved residue(s) required for the propagation of feature annotation.</text>
</comment>
<keyword evidence="12" id="KW-1185">Reference proteome</keyword>
<dbReference type="SUPFAM" id="SSF51391">
    <property type="entry name" value="Thiamin phosphate synthase"/>
    <property type="match status" value="1"/>
</dbReference>
<comment type="similarity">
    <text evidence="9">Belongs to the thiamine-phosphate synthase family.</text>
</comment>
<evidence type="ECO:0000256" key="7">
    <source>
        <dbReference type="ARBA" id="ARBA00047851"/>
    </source>
</evidence>
<evidence type="ECO:0000256" key="3">
    <source>
        <dbReference type="ARBA" id="ARBA00022723"/>
    </source>
</evidence>
<dbReference type="GO" id="GO:0004789">
    <property type="term" value="F:thiamine-phosphate diphosphorylase activity"/>
    <property type="evidence" value="ECO:0007669"/>
    <property type="project" value="UniProtKB-UniRule"/>
</dbReference>
<feature type="binding site" evidence="9">
    <location>
        <position position="167"/>
    </location>
    <ligand>
        <name>2-[(2R,5Z)-2-carboxy-4-methylthiazol-5(2H)-ylidene]ethyl phosphate</name>
        <dbReference type="ChEBI" id="CHEBI:62899"/>
    </ligand>
</feature>
<feature type="binding site" evidence="9">
    <location>
        <begin position="137"/>
        <end position="139"/>
    </location>
    <ligand>
        <name>2-[(2R,5Z)-2-carboxy-4-methylthiazol-5(2H)-ylidene]ethyl phosphate</name>
        <dbReference type="ChEBI" id="CHEBI:62899"/>
    </ligand>
</feature>
<organism evidence="11 12">
    <name type="scientific">Mariprofundus aestuarium</name>
    <dbReference type="NCBI Taxonomy" id="1921086"/>
    <lineage>
        <taxon>Bacteria</taxon>
        <taxon>Pseudomonadati</taxon>
        <taxon>Pseudomonadota</taxon>
        <taxon>Candidatius Mariprofundia</taxon>
        <taxon>Mariprofundales</taxon>
        <taxon>Mariprofundaceae</taxon>
        <taxon>Mariprofundus</taxon>
    </lineage>
</organism>
<dbReference type="AlphaFoldDB" id="A0A2K8KV42"/>
<feature type="binding site" evidence="9">
    <location>
        <position position="90"/>
    </location>
    <ligand>
        <name>Mg(2+)</name>
        <dbReference type="ChEBI" id="CHEBI:18420"/>
    </ligand>
</feature>
<keyword evidence="5 9" id="KW-0784">Thiamine biosynthesis</keyword>
<evidence type="ECO:0000256" key="2">
    <source>
        <dbReference type="ARBA" id="ARBA00022679"/>
    </source>
</evidence>
<evidence type="ECO:0000256" key="5">
    <source>
        <dbReference type="ARBA" id="ARBA00022977"/>
    </source>
</evidence>
<proteinExistence type="inferred from homology"/>
<comment type="catalytic activity">
    <reaction evidence="6 9">
        <text>4-methyl-5-(2-phosphooxyethyl)-thiazole + 4-amino-2-methyl-5-(diphosphooxymethyl)pyrimidine + H(+) = thiamine phosphate + diphosphate</text>
        <dbReference type="Rhea" id="RHEA:22328"/>
        <dbReference type="ChEBI" id="CHEBI:15378"/>
        <dbReference type="ChEBI" id="CHEBI:33019"/>
        <dbReference type="ChEBI" id="CHEBI:37575"/>
        <dbReference type="ChEBI" id="CHEBI:57841"/>
        <dbReference type="ChEBI" id="CHEBI:58296"/>
        <dbReference type="EC" id="2.5.1.3"/>
    </reaction>
</comment>
<dbReference type="UniPathway" id="UPA00060">
    <property type="reaction ID" value="UER00141"/>
</dbReference>
<dbReference type="Proteomes" id="UP000231701">
    <property type="component" value="Chromosome"/>
</dbReference>
<keyword evidence="3 9" id="KW-0479">Metal-binding</keyword>
<dbReference type="InterPro" id="IPR013785">
    <property type="entry name" value="Aldolase_TIM"/>
</dbReference>
<evidence type="ECO:0000259" key="10">
    <source>
        <dbReference type="Pfam" id="PF02581"/>
    </source>
</evidence>
<dbReference type="PANTHER" id="PTHR20857:SF15">
    <property type="entry name" value="THIAMINE-PHOSPHATE SYNTHASE"/>
    <property type="match status" value="1"/>
</dbReference>
<dbReference type="InterPro" id="IPR036206">
    <property type="entry name" value="ThiamineP_synth_sf"/>
</dbReference>
<gene>
    <name evidence="9" type="primary">thiE</name>
    <name evidence="11" type="ORF">Ga0123461_0205</name>
</gene>
<evidence type="ECO:0000256" key="8">
    <source>
        <dbReference type="ARBA" id="ARBA00047883"/>
    </source>
</evidence>
<comment type="pathway">
    <text evidence="1 9">Cofactor biosynthesis; thiamine diphosphate biosynthesis; thiamine phosphate from 4-amino-2-methyl-5-diphosphomethylpyrimidine and 4-methyl-5-(2-phosphoethyl)-thiazole: step 1/1.</text>
</comment>
<accession>A0A2K8KV42</accession>
<evidence type="ECO:0000256" key="6">
    <source>
        <dbReference type="ARBA" id="ARBA00047334"/>
    </source>
</evidence>
<dbReference type="HAMAP" id="MF_00097">
    <property type="entry name" value="TMP_synthase"/>
    <property type="match status" value="1"/>
</dbReference>
<comment type="catalytic activity">
    <reaction evidence="7 9">
        <text>2-(2-carboxy-4-methylthiazol-5-yl)ethyl phosphate + 4-amino-2-methyl-5-(diphosphooxymethyl)pyrimidine + 2 H(+) = thiamine phosphate + CO2 + diphosphate</text>
        <dbReference type="Rhea" id="RHEA:47848"/>
        <dbReference type="ChEBI" id="CHEBI:15378"/>
        <dbReference type="ChEBI" id="CHEBI:16526"/>
        <dbReference type="ChEBI" id="CHEBI:33019"/>
        <dbReference type="ChEBI" id="CHEBI:37575"/>
        <dbReference type="ChEBI" id="CHEBI:57841"/>
        <dbReference type="ChEBI" id="CHEBI:62890"/>
        <dbReference type="EC" id="2.5.1.3"/>
    </reaction>
</comment>
<feature type="domain" description="Thiamine phosphate synthase/TenI" evidence="10">
    <location>
        <begin position="8"/>
        <end position="187"/>
    </location>
</feature>
<dbReference type="KEGG" id="maes:Ga0123461_0205"/>
<feature type="binding site" evidence="9">
    <location>
        <position position="111"/>
    </location>
    <ligand>
        <name>4-amino-2-methyl-5-(diphosphooxymethyl)pyrimidine</name>
        <dbReference type="ChEBI" id="CHEBI:57841"/>
    </ligand>
</feature>
<dbReference type="InterPro" id="IPR022998">
    <property type="entry name" value="ThiamineP_synth_TenI"/>
</dbReference>
<comment type="function">
    <text evidence="9">Condenses 4-methyl-5-(beta-hydroxyethyl)thiazole monophosphate (THZ-P) and 2-methyl-4-amino-5-hydroxymethyl pyrimidine pyrophosphate (HMP-PP) to form thiamine monophosphate (TMP).</text>
</comment>
<protein>
    <recommendedName>
        <fullName evidence="9">Thiamine-phosphate synthase</fullName>
        <shortName evidence="9">TP synthase</shortName>
        <shortName evidence="9">TPS</shortName>
        <ecNumber evidence="9">2.5.1.3</ecNumber>
    </recommendedName>
    <alternativeName>
        <fullName evidence="9">Thiamine-phosphate pyrophosphorylase</fullName>
        <shortName evidence="9">TMP pyrophosphorylase</shortName>
        <shortName evidence="9">TMP-PPase</shortName>
    </alternativeName>
</protein>
<dbReference type="RefSeq" id="WP_100278613.1">
    <property type="nucleotide sequence ID" value="NZ_CP018799.1"/>
</dbReference>
<evidence type="ECO:0000313" key="11">
    <source>
        <dbReference type="EMBL" id="ATX78658.1"/>
    </source>
</evidence>
<evidence type="ECO:0000313" key="12">
    <source>
        <dbReference type="Proteomes" id="UP000231701"/>
    </source>
</evidence>
<reference evidence="11 12" key="1">
    <citation type="submission" date="2016-12" db="EMBL/GenBank/DDBJ databases">
        <title>Isolation and genomic insights into novel planktonic Zetaproteobacteria from stratified waters of the Chesapeake Bay.</title>
        <authorList>
            <person name="McAllister S.M."/>
            <person name="Kato S."/>
            <person name="Chan C.S."/>
            <person name="Chiu B.K."/>
            <person name="Field E.K."/>
        </authorList>
    </citation>
    <scope>NUCLEOTIDE SEQUENCE [LARGE SCALE GENOMIC DNA]</scope>
    <source>
        <strain evidence="11 12">CP-5</strain>
    </source>
</reference>
<evidence type="ECO:0000256" key="1">
    <source>
        <dbReference type="ARBA" id="ARBA00005165"/>
    </source>
</evidence>
<comment type="catalytic activity">
    <reaction evidence="8 9">
        <text>2-[(2R,5Z)-2-carboxy-4-methylthiazol-5(2H)-ylidene]ethyl phosphate + 4-amino-2-methyl-5-(diphosphooxymethyl)pyrimidine + 2 H(+) = thiamine phosphate + CO2 + diphosphate</text>
        <dbReference type="Rhea" id="RHEA:47844"/>
        <dbReference type="ChEBI" id="CHEBI:15378"/>
        <dbReference type="ChEBI" id="CHEBI:16526"/>
        <dbReference type="ChEBI" id="CHEBI:33019"/>
        <dbReference type="ChEBI" id="CHEBI:37575"/>
        <dbReference type="ChEBI" id="CHEBI:57841"/>
        <dbReference type="ChEBI" id="CHEBI:62899"/>
        <dbReference type="EC" id="2.5.1.3"/>
    </reaction>
</comment>
<comment type="cofactor">
    <cofactor evidence="9">
        <name>Mg(2+)</name>
        <dbReference type="ChEBI" id="CHEBI:18420"/>
    </cofactor>
    <text evidence="9">Binds 1 Mg(2+) ion per subunit.</text>
</comment>